<evidence type="ECO:0008006" key="3">
    <source>
        <dbReference type="Google" id="ProtNLM"/>
    </source>
</evidence>
<proteinExistence type="predicted"/>
<name>A0ABT8WL38_9FLAO</name>
<reference evidence="1" key="1">
    <citation type="submission" date="2023-07" db="EMBL/GenBank/DDBJ databases">
        <title>Two novel species in the genus Flavivirga.</title>
        <authorList>
            <person name="Kwon K."/>
        </authorList>
    </citation>
    <scope>NUCLEOTIDE SEQUENCE</scope>
    <source>
        <strain evidence="1">KACC 14158</strain>
    </source>
</reference>
<dbReference type="SUPFAM" id="SSF46894">
    <property type="entry name" value="C-terminal effector domain of the bipartite response regulators"/>
    <property type="match status" value="1"/>
</dbReference>
<dbReference type="EMBL" id="JAUOEL010000002">
    <property type="protein sequence ID" value="MDO5973848.1"/>
    <property type="molecule type" value="Genomic_DNA"/>
</dbReference>
<evidence type="ECO:0000313" key="1">
    <source>
        <dbReference type="EMBL" id="MDO5973848.1"/>
    </source>
</evidence>
<dbReference type="RefSeq" id="WP_303300994.1">
    <property type="nucleotide sequence ID" value="NZ_BAABDA010000051.1"/>
</dbReference>
<dbReference type="Proteomes" id="UP001176806">
    <property type="component" value="Unassembled WGS sequence"/>
</dbReference>
<keyword evidence="2" id="KW-1185">Reference proteome</keyword>
<protein>
    <recommendedName>
        <fullName evidence="3">Regulatory LuxR family protein</fullName>
    </recommendedName>
</protein>
<evidence type="ECO:0000313" key="2">
    <source>
        <dbReference type="Proteomes" id="UP001176806"/>
    </source>
</evidence>
<comment type="caution">
    <text evidence="1">The sequence shown here is derived from an EMBL/GenBank/DDBJ whole genome shotgun (WGS) entry which is preliminary data.</text>
</comment>
<dbReference type="InterPro" id="IPR016032">
    <property type="entry name" value="Sig_transdc_resp-reg_C-effctor"/>
</dbReference>
<accession>A0ABT8WL38</accession>
<sequence length="139" mass="16480">MIQAHTVKLFNDKELNCLRLTYKGLDKEDIAKELQFNSKREQTEMERLILNKLSVNNLYNAYRRAFNLQLLNREDFMTADIKKEASIFSEKIMDILFSIGVSDKEKELKVYLVLLAFQMKIEYSYLLNKEKCETILRIA</sequence>
<organism evidence="1 2">
    <name type="scientific">Flavivirga jejuensis</name>
    <dbReference type="NCBI Taxonomy" id="870487"/>
    <lineage>
        <taxon>Bacteria</taxon>
        <taxon>Pseudomonadati</taxon>
        <taxon>Bacteroidota</taxon>
        <taxon>Flavobacteriia</taxon>
        <taxon>Flavobacteriales</taxon>
        <taxon>Flavobacteriaceae</taxon>
        <taxon>Flavivirga</taxon>
    </lineage>
</organism>
<gene>
    <name evidence="1" type="ORF">Q4Q40_06590</name>
</gene>